<evidence type="ECO:0000313" key="1">
    <source>
        <dbReference type="EMBL" id="KAI3742835.1"/>
    </source>
</evidence>
<sequence length="82" mass="9267">MGLVMGCVIGRLKSVEIVHTLIPLIARFNKDQVLQLDRNRQWSKALDGSDLPLPPLFKDVMEKNIIPQYITNRSTTLKATCC</sequence>
<dbReference type="EMBL" id="CM042037">
    <property type="protein sequence ID" value="KAI3742835.1"/>
    <property type="molecule type" value="Genomic_DNA"/>
</dbReference>
<gene>
    <name evidence="1" type="ORF">L1987_60531</name>
</gene>
<reference evidence="2" key="1">
    <citation type="journal article" date="2022" name="Mol. Ecol. Resour.">
        <title>The genomes of chicory, endive, great burdock and yacon provide insights into Asteraceae palaeo-polyploidization history and plant inulin production.</title>
        <authorList>
            <person name="Fan W."/>
            <person name="Wang S."/>
            <person name="Wang H."/>
            <person name="Wang A."/>
            <person name="Jiang F."/>
            <person name="Liu H."/>
            <person name="Zhao H."/>
            <person name="Xu D."/>
            <person name="Zhang Y."/>
        </authorList>
    </citation>
    <scope>NUCLEOTIDE SEQUENCE [LARGE SCALE GENOMIC DNA]</scope>
    <source>
        <strain evidence="2">cv. Yunnan</strain>
    </source>
</reference>
<protein>
    <submittedName>
        <fullName evidence="1">Uncharacterized protein</fullName>
    </submittedName>
</protein>
<name>A0ACB9D8Q1_9ASTR</name>
<dbReference type="Proteomes" id="UP001056120">
    <property type="component" value="Linkage Group LG20"/>
</dbReference>
<organism evidence="1 2">
    <name type="scientific">Smallanthus sonchifolius</name>
    <dbReference type="NCBI Taxonomy" id="185202"/>
    <lineage>
        <taxon>Eukaryota</taxon>
        <taxon>Viridiplantae</taxon>
        <taxon>Streptophyta</taxon>
        <taxon>Embryophyta</taxon>
        <taxon>Tracheophyta</taxon>
        <taxon>Spermatophyta</taxon>
        <taxon>Magnoliopsida</taxon>
        <taxon>eudicotyledons</taxon>
        <taxon>Gunneridae</taxon>
        <taxon>Pentapetalae</taxon>
        <taxon>asterids</taxon>
        <taxon>campanulids</taxon>
        <taxon>Asterales</taxon>
        <taxon>Asteraceae</taxon>
        <taxon>Asteroideae</taxon>
        <taxon>Heliantheae alliance</taxon>
        <taxon>Millerieae</taxon>
        <taxon>Smallanthus</taxon>
    </lineage>
</organism>
<evidence type="ECO:0000313" key="2">
    <source>
        <dbReference type="Proteomes" id="UP001056120"/>
    </source>
</evidence>
<accession>A0ACB9D8Q1</accession>
<proteinExistence type="predicted"/>
<reference evidence="1 2" key="2">
    <citation type="journal article" date="2022" name="Mol. Ecol. Resour.">
        <title>The genomes of chicory, endive, great burdock and yacon provide insights into Asteraceae paleo-polyploidization history and plant inulin production.</title>
        <authorList>
            <person name="Fan W."/>
            <person name="Wang S."/>
            <person name="Wang H."/>
            <person name="Wang A."/>
            <person name="Jiang F."/>
            <person name="Liu H."/>
            <person name="Zhao H."/>
            <person name="Xu D."/>
            <person name="Zhang Y."/>
        </authorList>
    </citation>
    <scope>NUCLEOTIDE SEQUENCE [LARGE SCALE GENOMIC DNA]</scope>
    <source>
        <strain evidence="2">cv. Yunnan</strain>
        <tissue evidence="1">Leaves</tissue>
    </source>
</reference>
<comment type="caution">
    <text evidence="1">The sequence shown here is derived from an EMBL/GenBank/DDBJ whole genome shotgun (WGS) entry which is preliminary data.</text>
</comment>
<keyword evidence="2" id="KW-1185">Reference proteome</keyword>